<keyword evidence="4" id="KW-0802">TPR repeat</keyword>
<evidence type="ECO:0000313" key="9">
    <source>
        <dbReference type="Proteomes" id="UP000031408"/>
    </source>
</evidence>
<dbReference type="AlphaFoldDB" id="A0A0C1KZS6"/>
<dbReference type="CDD" id="cd07185">
    <property type="entry name" value="OmpA_C-like"/>
    <property type="match status" value="1"/>
</dbReference>
<protein>
    <submittedName>
        <fullName evidence="8">Flagellar motor protein MotB</fullName>
    </submittedName>
</protein>
<keyword evidence="8" id="KW-0969">Cilium</keyword>
<evidence type="ECO:0000256" key="1">
    <source>
        <dbReference type="ARBA" id="ARBA00004442"/>
    </source>
</evidence>
<organism evidence="8 9">
    <name type="scientific">Flavihumibacter solisilvae</name>
    <dbReference type="NCBI Taxonomy" id="1349421"/>
    <lineage>
        <taxon>Bacteria</taxon>
        <taxon>Pseudomonadati</taxon>
        <taxon>Bacteroidota</taxon>
        <taxon>Chitinophagia</taxon>
        <taxon>Chitinophagales</taxon>
        <taxon>Chitinophagaceae</taxon>
        <taxon>Flavihumibacter</taxon>
    </lineage>
</organism>
<dbReference type="Proteomes" id="UP000031408">
    <property type="component" value="Unassembled WGS sequence"/>
</dbReference>
<dbReference type="InterPro" id="IPR008969">
    <property type="entry name" value="CarboxyPept-like_regulatory"/>
</dbReference>
<dbReference type="PROSITE" id="PS51123">
    <property type="entry name" value="OMPA_2"/>
    <property type="match status" value="1"/>
</dbReference>
<accession>A0A0C1KZS6</accession>
<dbReference type="PANTHER" id="PTHR30329">
    <property type="entry name" value="STATOR ELEMENT OF FLAGELLAR MOTOR COMPLEX"/>
    <property type="match status" value="1"/>
</dbReference>
<gene>
    <name evidence="8" type="ORF">OI18_18410</name>
</gene>
<dbReference type="PANTHER" id="PTHR30329:SF21">
    <property type="entry name" value="LIPOPROTEIN YIAD-RELATED"/>
    <property type="match status" value="1"/>
</dbReference>
<evidence type="ECO:0000256" key="4">
    <source>
        <dbReference type="PROSITE-ProRule" id="PRU00339"/>
    </source>
</evidence>
<dbReference type="Pfam" id="PF00691">
    <property type="entry name" value="OmpA"/>
    <property type="match status" value="1"/>
</dbReference>
<dbReference type="Gene3D" id="2.120.10.30">
    <property type="entry name" value="TolB, C-terminal domain"/>
    <property type="match status" value="1"/>
</dbReference>
<name>A0A0C1KZS6_9BACT</name>
<dbReference type="InterPro" id="IPR006664">
    <property type="entry name" value="OMP_bac"/>
</dbReference>
<dbReference type="Gene3D" id="2.60.40.1120">
    <property type="entry name" value="Carboxypeptidase-like, regulatory domain"/>
    <property type="match status" value="1"/>
</dbReference>
<dbReference type="InterPro" id="IPR050330">
    <property type="entry name" value="Bact_OuterMem_StrucFunc"/>
</dbReference>
<reference evidence="8 9" key="1">
    <citation type="submission" date="2014-11" db="EMBL/GenBank/DDBJ databases">
        <title>Genome sequence of Flavihumibacter solisilvae 3-3.</title>
        <authorList>
            <person name="Zhou G."/>
            <person name="Li M."/>
            <person name="Wang G."/>
        </authorList>
    </citation>
    <scope>NUCLEOTIDE SEQUENCE [LARGE SCALE GENOMIC DNA]</scope>
    <source>
        <strain evidence="8 9">3-3</strain>
    </source>
</reference>
<evidence type="ECO:0000256" key="6">
    <source>
        <dbReference type="SAM" id="MobiDB-lite"/>
    </source>
</evidence>
<dbReference type="Pfam" id="PF07676">
    <property type="entry name" value="PD40"/>
    <property type="match status" value="4"/>
</dbReference>
<dbReference type="InterPro" id="IPR006665">
    <property type="entry name" value="OmpA-like"/>
</dbReference>
<dbReference type="SMART" id="SM00028">
    <property type="entry name" value="TPR"/>
    <property type="match status" value="2"/>
</dbReference>
<dbReference type="InterPro" id="IPR019734">
    <property type="entry name" value="TPR_rpt"/>
</dbReference>
<comment type="subcellular location">
    <subcellularLocation>
        <location evidence="1">Cell outer membrane</location>
    </subcellularLocation>
</comment>
<feature type="region of interest" description="Disordered" evidence="6">
    <location>
        <begin position="615"/>
        <end position="635"/>
    </location>
</feature>
<dbReference type="GO" id="GO:0009279">
    <property type="term" value="C:cell outer membrane"/>
    <property type="evidence" value="ECO:0007669"/>
    <property type="project" value="UniProtKB-SubCell"/>
</dbReference>
<dbReference type="OrthoDB" id="9809364at2"/>
<keyword evidence="8" id="KW-0282">Flagellum</keyword>
<dbReference type="PRINTS" id="PR01021">
    <property type="entry name" value="OMPADOMAIN"/>
</dbReference>
<evidence type="ECO:0000313" key="8">
    <source>
        <dbReference type="EMBL" id="KIC93227.1"/>
    </source>
</evidence>
<keyword evidence="9" id="KW-1185">Reference proteome</keyword>
<sequence length="635" mass="71235">MIRQAIILIAVTICSLQGVAQYNQDNVNPKAAKLYQKALEQAENNNFPEGIRILKEAVKIDGGFADAWLSIAGMYGEMKDYDNAIFHYEKARTIDSVYFRDYNLPYSINLAGKGRFEDALKAVNSFMTINDLNESSQRASSYRRRCYKFAVEQAQQLQGYHFAPQNLGDSVNSSVSEYYPALTIDNKQLIFTRRVNNFNEDFYETWHDKDNWNEAKGLKGMINSNMNEGAQSISQDGQWLVFTGCNFPDGHGSCDLYISYLTPEGWSEPQNLGTSINTEYWESAPSLSPDKRDLYFASRRPDSYGGSDIYVSHLQANGKWSEPENLGPEINTSGDESCPFIHADNQSLYFTSNGLQGYGGDDLFLARKGPKGTFSLPRNLGYPINTIENEGSLVITADGLTAYYASDRADSRGGLDLYTFRMRPDVQPIKTLWVKGRVIDEKTRQGLPSAVELTDISSRQLVSRVQTDETGNYLITLPVGRDYAFNVNRKGYLFYSENFPLSKKSPDSTYHIDIPLKPISANATMVLKNIFFETNSSTLDSSSQFEIDKLVQLLKENPTLQIQINGHTDNVGKAADNLKLSNDRARAVVDFLVGKGIDSKRLRFQGFGATMPVAENDTDEGKARNRRTELKVVAQ</sequence>
<dbReference type="SUPFAM" id="SSF82171">
    <property type="entry name" value="DPP6 N-terminal domain-like"/>
    <property type="match status" value="1"/>
</dbReference>
<dbReference type="RefSeq" id="WP_039142491.1">
    <property type="nucleotide sequence ID" value="NZ_JSVC01000021.1"/>
</dbReference>
<keyword evidence="3" id="KW-0998">Cell outer membrane</keyword>
<dbReference type="InterPro" id="IPR011659">
    <property type="entry name" value="WD40"/>
</dbReference>
<evidence type="ECO:0000256" key="5">
    <source>
        <dbReference type="PROSITE-ProRule" id="PRU00473"/>
    </source>
</evidence>
<feature type="compositionally biased region" description="Basic and acidic residues" evidence="6">
    <location>
        <begin position="619"/>
        <end position="635"/>
    </location>
</feature>
<keyword evidence="2 5" id="KW-0472">Membrane</keyword>
<dbReference type="Gene3D" id="1.25.40.10">
    <property type="entry name" value="Tetratricopeptide repeat domain"/>
    <property type="match status" value="1"/>
</dbReference>
<dbReference type="STRING" id="1349421.OI18_18410"/>
<feature type="domain" description="OmpA-like" evidence="7">
    <location>
        <begin position="519"/>
        <end position="635"/>
    </location>
</feature>
<keyword evidence="8" id="KW-0966">Cell projection</keyword>
<dbReference type="SUPFAM" id="SSF48452">
    <property type="entry name" value="TPR-like"/>
    <property type="match status" value="1"/>
</dbReference>
<dbReference type="Gene3D" id="3.30.1330.60">
    <property type="entry name" value="OmpA-like domain"/>
    <property type="match status" value="1"/>
</dbReference>
<dbReference type="InterPro" id="IPR011990">
    <property type="entry name" value="TPR-like_helical_dom_sf"/>
</dbReference>
<dbReference type="InterPro" id="IPR036737">
    <property type="entry name" value="OmpA-like_sf"/>
</dbReference>
<dbReference type="SUPFAM" id="SSF103088">
    <property type="entry name" value="OmpA-like"/>
    <property type="match status" value="1"/>
</dbReference>
<feature type="repeat" description="TPR" evidence="4">
    <location>
        <begin position="65"/>
        <end position="98"/>
    </location>
</feature>
<comment type="caution">
    <text evidence="8">The sequence shown here is derived from an EMBL/GenBank/DDBJ whole genome shotgun (WGS) entry which is preliminary data.</text>
</comment>
<dbReference type="EMBL" id="JSVC01000021">
    <property type="protein sequence ID" value="KIC93227.1"/>
    <property type="molecule type" value="Genomic_DNA"/>
</dbReference>
<evidence type="ECO:0000259" key="7">
    <source>
        <dbReference type="PROSITE" id="PS51123"/>
    </source>
</evidence>
<dbReference type="PROSITE" id="PS50005">
    <property type="entry name" value="TPR"/>
    <property type="match status" value="1"/>
</dbReference>
<evidence type="ECO:0000256" key="2">
    <source>
        <dbReference type="ARBA" id="ARBA00023136"/>
    </source>
</evidence>
<evidence type="ECO:0000256" key="3">
    <source>
        <dbReference type="ARBA" id="ARBA00023237"/>
    </source>
</evidence>
<proteinExistence type="predicted"/>
<dbReference type="InterPro" id="IPR011042">
    <property type="entry name" value="6-blade_b-propeller_TolB-like"/>
</dbReference>
<dbReference type="SUPFAM" id="SSF49464">
    <property type="entry name" value="Carboxypeptidase regulatory domain-like"/>
    <property type="match status" value="1"/>
</dbReference>